<evidence type="ECO:0000256" key="3">
    <source>
        <dbReference type="ARBA" id="ARBA00022630"/>
    </source>
</evidence>
<feature type="domain" description="Acyl-CoA dehydrogenase/oxidase N-terminal" evidence="7">
    <location>
        <begin position="6"/>
        <end position="118"/>
    </location>
</feature>
<dbReference type="EMBL" id="VSSQ01008457">
    <property type="protein sequence ID" value="MPM38917.1"/>
    <property type="molecule type" value="Genomic_DNA"/>
</dbReference>
<name>A0A644ZDZ9_9ZZZZ</name>
<dbReference type="EC" id="1.3.99.-" evidence="8"/>
<dbReference type="InterPro" id="IPR009075">
    <property type="entry name" value="AcylCo_DH/oxidase_C"/>
</dbReference>
<dbReference type="FunFam" id="1.20.140.10:FF:000012">
    <property type="entry name" value="Acyl-CoA dehydrogenase fadE12"/>
    <property type="match status" value="1"/>
</dbReference>
<feature type="domain" description="Acyl-CoA oxidase/dehydrogenase middle" evidence="6">
    <location>
        <begin position="122"/>
        <end position="219"/>
    </location>
</feature>
<dbReference type="GO" id="GO:0003995">
    <property type="term" value="F:acyl-CoA dehydrogenase activity"/>
    <property type="evidence" value="ECO:0007669"/>
    <property type="project" value="TreeGrafter"/>
</dbReference>
<sequence>MAIADTNDLDMIRSSIRKIGEEFGLDYWREKSATKEYPWDFKEALAKGGWLGIFMPEEYGGMGLGLSEVGVCLDELGQRCGFNGNSVFQYYVFPPGPVIHHASEEIKREFLPKLATGEEMMCFGVSEPDNGVDTSRLKTFAKKDGKRYLVNGRKVWISNALNADRILLLTRTSPRNPERPYDGMTLFLTQLKGKKGVEINRIDKIMRNAVDSNEMVFENFEVFESEIVGEEGKGFRCLLDGLNPERIAVAFTAIGLGRGALDLTVQYAKDRIVFDRPIGKNQAVAHPLADSWIRLQAAELMAQKAARLFDEGKPCGPEANSAKFLGSEAGFEAADRAMQFHGGYSMSTEYHVSRFWMEARHLKIAPISQQMVLNFISDKVLGLPKSY</sequence>
<accession>A0A644ZDZ9</accession>
<dbReference type="InterPro" id="IPR006091">
    <property type="entry name" value="Acyl-CoA_Oxase/DH_mid-dom"/>
</dbReference>
<gene>
    <name evidence="8" type="ORF">SDC9_85548</name>
</gene>
<dbReference type="InterPro" id="IPR037069">
    <property type="entry name" value="AcylCoA_DH/ox_N_sf"/>
</dbReference>
<evidence type="ECO:0000256" key="2">
    <source>
        <dbReference type="ARBA" id="ARBA00009347"/>
    </source>
</evidence>
<dbReference type="InterPro" id="IPR013786">
    <property type="entry name" value="AcylCoA_DH/ox_N"/>
</dbReference>
<evidence type="ECO:0000259" key="5">
    <source>
        <dbReference type="Pfam" id="PF00441"/>
    </source>
</evidence>
<comment type="cofactor">
    <cofactor evidence="1">
        <name>FAD</name>
        <dbReference type="ChEBI" id="CHEBI:57692"/>
    </cofactor>
</comment>
<evidence type="ECO:0000256" key="4">
    <source>
        <dbReference type="ARBA" id="ARBA00022827"/>
    </source>
</evidence>
<protein>
    <submittedName>
        <fullName evidence="8">Acyl-CoA dehydrogenase fadE12</fullName>
        <ecNumber evidence="8">1.3.99.-</ecNumber>
    </submittedName>
</protein>
<evidence type="ECO:0000256" key="1">
    <source>
        <dbReference type="ARBA" id="ARBA00001974"/>
    </source>
</evidence>
<dbReference type="SUPFAM" id="SSF47203">
    <property type="entry name" value="Acyl-CoA dehydrogenase C-terminal domain-like"/>
    <property type="match status" value="1"/>
</dbReference>
<dbReference type="Pfam" id="PF02770">
    <property type="entry name" value="Acyl-CoA_dh_M"/>
    <property type="match status" value="1"/>
</dbReference>
<evidence type="ECO:0000259" key="7">
    <source>
        <dbReference type="Pfam" id="PF02771"/>
    </source>
</evidence>
<dbReference type="InterPro" id="IPR009100">
    <property type="entry name" value="AcylCoA_DH/oxidase_NM_dom_sf"/>
</dbReference>
<dbReference type="Gene3D" id="1.10.540.10">
    <property type="entry name" value="Acyl-CoA dehydrogenase/oxidase, N-terminal domain"/>
    <property type="match status" value="1"/>
</dbReference>
<dbReference type="PANTHER" id="PTHR43884:SF12">
    <property type="entry name" value="ISOVALERYL-COA DEHYDROGENASE, MITOCHONDRIAL-RELATED"/>
    <property type="match status" value="1"/>
</dbReference>
<keyword evidence="4" id="KW-0274">FAD</keyword>
<dbReference type="InterPro" id="IPR036250">
    <property type="entry name" value="AcylCo_DH-like_C"/>
</dbReference>
<dbReference type="InterPro" id="IPR046373">
    <property type="entry name" value="Acyl-CoA_Oxase/DH_mid-dom_sf"/>
</dbReference>
<dbReference type="Gene3D" id="1.20.140.10">
    <property type="entry name" value="Butyryl-CoA Dehydrogenase, subunit A, domain 3"/>
    <property type="match status" value="1"/>
</dbReference>
<dbReference type="Gene3D" id="2.40.110.10">
    <property type="entry name" value="Butyryl-CoA Dehydrogenase, subunit A, domain 2"/>
    <property type="match status" value="1"/>
</dbReference>
<dbReference type="Pfam" id="PF02771">
    <property type="entry name" value="Acyl-CoA_dh_N"/>
    <property type="match status" value="1"/>
</dbReference>
<dbReference type="SUPFAM" id="SSF56645">
    <property type="entry name" value="Acyl-CoA dehydrogenase NM domain-like"/>
    <property type="match status" value="1"/>
</dbReference>
<evidence type="ECO:0000313" key="8">
    <source>
        <dbReference type="EMBL" id="MPM38917.1"/>
    </source>
</evidence>
<comment type="caution">
    <text evidence="8">The sequence shown here is derived from an EMBL/GenBank/DDBJ whole genome shotgun (WGS) entry which is preliminary data.</text>
</comment>
<evidence type="ECO:0000259" key="6">
    <source>
        <dbReference type="Pfam" id="PF02770"/>
    </source>
</evidence>
<reference evidence="8" key="1">
    <citation type="submission" date="2019-08" db="EMBL/GenBank/DDBJ databases">
        <authorList>
            <person name="Kucharzyk K."/>
            <person name="Murdoch R.W."/>
            <person name="Higgins S."/>
            <person name="Loffler F."/>
        </authorList>
    </citation>
    <scope>NUCLEOTIDE SEQUENCE</scope>
</reference>
<feature type="domain" description="Acyl-CoA dehydrogenase/oxidase C-terminal" evidence="5">
    <location>
        <begin position="232"/>
        <end position="373"/>
    </location>
</feature>
<dbReference type="PANTHER" id="PTHR43884">
    <property type="entry name" value="ACYL-COA DEHYDROGENASE"/>
    <property type="match status" value="1"/>
</dbReference>
<organism evidence="8">
    <name type="scientific">bioreactor metagenome</name>
    <dbReference type="NCBI Taxonomy" id="1076179"/>
    <lineage>
        <taxon>unclassified sequences</taxon>
        <taxon>metagenomes</taxon>
        <taxon>ecological metagenomes</taxon>
    </lineage>
</organism>
<dbReference type="GO" id="GO:0050660">
    <property type="term" value="F:flavin adenine dinucleotide binding"/>
    <property type="evidence" value="ECO:0007669"/>
    <property type="project" value="InterPro"/>
</dbReference>
<keyword evidence="8" id="KW-0560">Oxidoreductase</keyword>
<dbReference type="CDD" id="cd00567">
    <property type="entry name" value="ACAD"/>
    <property type="match status" value="1"/>
</dbReference>
<dbReference type="AlphaFoldDB" id="A0A644ZDZ9"/>
<comment type="similarity">
    <text evidence="2">Belongs to the acyl-CoA dehydrogenase family.</text>
</comment>
<dbReference type="Pfam" id="PF00441">
    <property type="entry name" value="Acyl-CoA_dh_1"/>
    <property type="match status" value="1"/>
</dbReference>
<keyword evidence="3" id="KW-0285">Flavoprotein</keyword>
<proteinExistence type="inferred from homology"/>